<comment type="caution">
    <text evidence="3">The sequence shown here is derived from an EMBL/GenBank/DDBJ whole genome shotgun (WGS) entry which is preliminary data.</text>
</comment>
<feature type="signal peptide" evidence="1">
    <location>
        <begin position="1"/>
        <end position="33"/>
    </location>
</feature>
<dbReference type="InterPro" id="IPR006026">
    <property type="entry name" value="Peptidase_Metallo"/>
</dbReference>
<protein>
    <submittedName>
        <fullName evidence="3">M12 family metallopeptidase</fullName>
    </submittedName>
</protein>
<gene>
    <name evidence="3" type="ORF">ACFSTE_17915</name>
</gene>
<name>A0ABW5NEU1_9FLAO</name>
<evidence type="ECO:0000256" key="1">
    <source>
        <dbReference type="SAM" id="SignalP"/>
    </source>
</evidence>
<feature type="chain" id="PRO_5047187839" evidence="1">
    <location>
        <begin position="34"/>
        <end position="359"/>
    </location>
</feature>
<dbReference type="SUPFAM" id="SSF55486">
    <property type="entry name" value="Metalloproteases ('zincins'), catalytic domain"/>
    <property type="match status" value="1"/>
</dbReference>
<organism evidence="3 4">
    <name type="scientific">Aquimarina hainanensis</name>
    <dbReference type="NCBI Taxonomy" id="1578017"/>
    <lineage>
        <taxon>Bacteria</taxon>
        <taxon>Pseudomonadati</taxon>
        <taxon>Bacteroidota</taxon>
        <taxon>Flavobacteriia</taxon>
        <taxon>Flavobacteriales</taxon>
        <taxon>Flavobacteriaceae</taxon>
        <taxon>Aquimarina</taxon>
    </lineage>
</organism>
<dbReference type="Proteomes" id="UP001597459">
    <property type="component" value="Unassembled WGS sequence"/>
</dbReference>
<dbReference type="Gene3D" id="3.40.390.10">
    <property type="entry name" value="Collagenase (Catalytic Domain)"/>
    <property type="match status" value="1"/>
</dbReference>
<dbReference type="RefSeq" id="WP_378254791.1">
    <property type="nucleotide sequence ID" value="NZ_JBHSJV010000001.1"/>
</dbReference>
<proteinExistence type="predicted"/>
<sequence>MKKQNIVYPSNQLLLLLLAMVLLCSCEKDTVHAPTSPPEESAVDTMEKPCPEGNKKSIIYEGKLCHGFRISQFPVAKSASLLVTNQTNSVLWAPGQTIRVKFIDPEDKYQLHALVKEYAKQWEAYASIRFKFVSSTETAQIKVGFKEGAGHWSLLGRGAHLRTQSMNLDPKYKDNLRGIKSTILHEFGHALGLIHEHQHPEANINWNKDAVYRFYMDEQEWSKKEIEENLFEKNPVDRVFYTSYDPTSIMHYPVRQAHTTDCFSIAYNYVLSDMDKLHISKIYPPVDDIKAYTATRNYQRGDYMVYKGRIYRALQDGLRNSTPETQGSRNKWKDITRVTEEEAAFLSRKNSNDIPLITL</sequence>
<feature type="domain" description="Peptidase metallopeptidase" evidence="2">
    <location>
        <begin position="88"/>
        <end position="228"/>
    </location>
</feature>
<evidence type="ECO:0000313" key="4">
    <source>
        <dbReference type="Proteomes" id="UP001597459"/>
    </source>
</evidence>
<dbReference type="Pfam" id="PF01400">
    <property type="entry name" value="Astacin"/>
    <property type="match status" value="1"/>
</dbReference>
<evidence type="ECO:0000259" key="2">
    <source>
        <dbReference type="SMART" id="SM00235"/>
    </source>
</evidence>
<dbReference type="PROSITE" id="PS51257">
    <property type="entry name" value="PROKAR_LIPOPROTEIN"/>
    <property type="match status" value="1"/>
</dbReference>
<evidence type="ECO:0000313" key="3">
    <source>
        <dbReference type="EMBL" id="MFD2592718.1"/>
    </source>
</evidence>
<dbReference type="InterPro" id="IPR001506">
    <property type="entry name" value="Peptidase_M12A"/>
</dbReference>
<dbReference type="InterPro" id="IPR024079">
    <property type="entry name" value="MetalloPept_cat_dom_sf"/>
</dbReference>
<keyword evidence="4" id="KW-1185">Reference proteome</keyword>
<dbReference type="PANTHER" id="PTHR10127">
    <property type="entry name" value="DISCOIDIN, CUB, EGF, LAMININ , AND ZINC METALLOPROTEASE DOMAIN CONTAINING"/>
    <property type="match status" value="1"/>
</dbReference>
<dbReference type="PANTHER" id="PTHR10127:SF850">
    <property type="entry name" value="METALLOENDOPEPTIDASE"/>
    <property type="match status" value="1"/>
</dbReference>
<keyword evidence="1" id="KW-0732">Signal</keyword>
<dbReference type="SMART" id="SM00235">
    <property type="entry name" value="ZnMc"/>
    <property type="match status" value="1"/>
</dbReference>
<accession>A0ABW5NEU1</accession>
<dbReference type="Gene3D" id="2.10.10.20">
    <property type="entry name" value="Carbohydrate-binding module superfamily 5/12"/>
    <property type="match status" value="1"/>
</dbReference>
<reference evidence="4" key="1">
    <citation type="journal article" date="2019" name="Int. J. Syst. Evol. Microbiol.">
        <title>The Global Catalogue of Microorganisms (GCM) 10K type strain sequencing project: providing services to taxonomists for standard genome sequencing and annotation.</title>
        <authorList>
            <consortium name="The Broad Institute Genomics Platform"/>
            <consortium name="The Broad Institute Genome Sequencing Center for Infectious Disease"/>
            <person name="Wu L."/>
            <person name="Ma J."/>
        </authorList>
    </citation>
    <scope>NUCLEOTIDE SEQUENCE [LARGE SCALE GENOMIC DNA]</scope>
    <source>
        <strain evidence="4">KCTC 42423</strain>
    </source>
</reference>
<dbReference type="EMBL" id="JBHULX010000039">
    <property type="protein sequence ID" value="MFD2592718.1"/>
    <property type="molecule type" value="Genomic_DNA"/>
</dbReference>